<feature type="transmembrane region" description="Helical" evidence="9">
    <location>
        <begin position="821"/>
        <end position="839"/>
    </location>
</feature>
<dbReference type="InterPro" id="IPR006068">
    <property type="entry name" value="ATPase_P-typ_cation-transptr_C"/>
</dbReference>
<dbReference type="EMBL" id="CP126659">
    <property type="protein sequence ID" value="WJZ99689.1"/>
    <property type="molecule type" value="Genomic_DNA"/>
</dbReference>
<dbReference type="PRINTS" id="PR00119">
    <property type="entry name" value="CATATPASE"/>
</dbReference>
<feature type="transmembrane region" description="Helical" evidence="9">
    <location>
        <begin position="284"/>
        <end position="302"/>
    </location>
</feature>
<keyword evidence="3" id="KW-0479">Metal-binding</keyword>
<feature type="transmembrane region" description="Helical" evidence="9">
    <location>
        <begin position="418"/>
        <end position="436"/>
    </location>
</feature>
<dbReference type="InterPro" id="IPR008250">
    <property type="entry name" value="ATPase_P-typ_transduc_dom_A_sf"/>
</dbReference>
<evidence type="ECO:0000256" key="9">
    <source>
        <dbReference type="SAM" id="Phobius"/>
    </source>
</evidence>
<name>A0ABY9CX29_VITVI</name>
<evidence type="ECO:0000256" key="8">
    <source>
        <dbReference type="SAM" id="MobiDB-lite"/>
    </source>
</evidence>
<evidence type="ECO:0000259" key="11">
    <source>
        <dbReference type="Pfam" id="PF00689"/>
    </source>
</evidence>
<feature type="region of interest" description="Disordered" evidence="8">
    <location>
        <begin position="78"/>
        <end position="120"/>
    </location>
</feature>
<evidence type="ECO:0000256" key="4">
    <source>
        <dbReference type="ARBA" id="ARBA00022837"/>
    </source>
</evidence>
<feature type="transmembrane region" description="Helical" evidence="9">
    <location>
        <begin position="744"/>
        <end position="764"/>
    </location>
</feature>
<feature type="transmembrane region" description="Helical" evidence="9">
    <location>
        <begin position="716"/>
        <end position="737"/>
    </location>
</feature>
<feature type="domain" description="Cation-transporting P-type ATPase C-terminal" evidence="11">
    <location>
        <begin position="740"/>
        <end position="903"/>
    </location>
</feature>
<evidence type="ECO:0000256" key="1">
    <source>
        <dbReference type="ARBA" id="ARBA00004370"/>
    </source>
</evidence>
<evidence type="ECO:0000256" key="7">
    <source>
        <dbReference type="ARBA" id="ARBA00023136"/>
    </source>
</evidence>
<feature type="transmembrane region" description="Helical" evidence="9">
    <location>
        <begin position="884"/>
        <end position="904"/>
    </location>
</feature>
<dbReference type="SUPFAM" id="SSF56784">
    <property type="entry name" value="HAD-like"/>
    <property type="match status" value="1"/>
</dbReference>
<dbReference type="PANTHER" id="PTHR24093">
    <property type="entry name" value="CATION TRANSPORTING ATPASE"/>
    <property type="match status" value="1"/>
</dbReference>
<evidence type="ECO:0000256" key="6">
    <source>
        <dbReference type="ARBA" id="ARBA00022989"/>
    </source>
</evidence>
<organism evidence="12 13">
    <name type="scientific">Vitis vinifera</name>
    <name type="common">Grape</name>
    <dbReference type="NCBI Taxonomy" id="29760"/>
    <lineage>
        <taxon>Eukaryota</taxon>
        <taxon>Viridiplantae</taxon>
        <taxon>Streptophyta</taxon>
        <taxon>Embryophyta</taxon>
        <taxon>Tracheophyta</taxon>
        <taxon>Spermatophyta</taxon>
        <taxon>Magnoliopsida</taxon>
        <taxon>eudicotyledons</taxon>
        <taxon>Gunneridae</taxon>
        <taxon>Pentapetalae</taxon>
        <taxon>rosids</taxon>
        <taxon>Vitales</taxon>
        <taxon>Vitaceae</taxon>
        <taxon>Viteae</taxon>
        <taxon>Vitis</taxon>
    </lineage>
</organism>
<feature type="domain" description="P-type ATPase A" evidence="10">
    <location>
        <begin position="317"/>
        <end position="396"/>
    </location>
</feature>
<evidence type="ECO:0000313" key="12">
    <source>
        <dbReference type="EMBL" id="WJZ99689.1"/>
    </source>
</evidence>
<comment type="subcellular location">
    <subcellularLocation>
        <location evidence="1">Membrane</location>
    </subcellularLocation>
</comment>
<protein>
    <submittedName>
        <fullName evidence="12">Uncharacterized protein</fullName>
    </submittedName>
</protein>
<dbReference type="PANTHER" id="PTHR24093:SF454">
    <property type="entry name" value="CATION-TRANSPORTING P-TYPE ATPASE C-TERMINAL DOMAIN-CONTAINING PROTEIN"/>
    <property type="match status" value="1"/>
</dbReference>
<proteinExistence type="predicted"/>
<feature type="transmembrane region" description="Helical" evidence="9">
    <location>
        <begin position="474"/>
        <end position="503"/>
    </location>
</feature>
<feature type="transmembrane region" description="Helical" evidence="9">
    <location>
        <begin position="254"/>
        <end position="272"/>
    </location>
</feature>
<keyword evidence="6 9" id="KW-1133">Transmembrane helix</keyword>
<feature type="transmembrane region" description="Helical" evidence="9">
    <location>
        <begin position="859"/>
        <end position="877"/>
    </location>
</feature>
<dbReference type="InterPro" id="IPR023214">
    <property type="entry name" value="HAD_sf"/>
</dbReference>
<dbReference type="Pfam" id="PF00689">
    <property type="entry name" value="Cation_ATPase_C"/>
    <property type="match status" value="1"/>
</dbReference>
<evidence type="ECO:0000259" key="10">
    <source>
        <dbReference type="Pfam" id="PF00122"/>
    </source>
</evidence>
<gene>
    <name evidence="12" type="ORF">VitviT2T_018110</name>
</gene>
<reference evidence="12 13" key="1">
    <citation type="journal article" date="2023" name="Hortic Res">
        <title>The complete reference genome for grapevine (Vitis vinifera L.) genetics and breeding.</title>
        <authorList>
            <person name="Shi X."/>
            <person name="Cao S."/>
            <person name="Wang X."/>
            <person name="Huang S."/>
            <person name="Wang Y."/>
            <person name="Liu Z."/>
            <person name="Liu W."/>
            <person name="Leng X."/>
            <person name="Peng Y."/>
            <person name="Wang N."/>
            <person name="Wang Y."/>
            <person name="Ma Z."/>
            <person name="Xu X."/>
            <person name="Zhang F."/>
            <person name="Xue H."/>
            <person name="Zhong H."/>
            <person name="Wang Y."/>
            <person name="Zhang K."/>
            <person name="Velt A."/>
            <person name="Avia K."/>
            <person name="Holtgrawe D."/>
            <person name="Grimplet J."/>
            <person name="Matus J.T."/>
            <person name="Ware D."/>
            <person name="Wu X."/>
            <person name="Wang H."/>
            <person name="Liu C."/>
            <person name="Fang Y."/>
            <person name="Rustenholz C."/>
            <person name="Cheng Z."/>
            <person name="Xiao H."/>
            <person name="Zhou Y."/>
        </authorList>
    </citation>
    <scope>NUCLEOTIDE SEQUENCE [LARGE SCALE GENOMIC DNA]</scope>
    <source>
        <strain evidence="13">cv. Pinot noir / PN40024</strain>
        <tissue evidence="12">Leaf</tissue>
    </source>
</reference>
<feature type="compositionally biased region" description="Polar residues" evidence="8">
    <location>
        <begin position="82"/>
        <end position="104"/>
    </location>
</feature>
<accession>A0ABY9CX29</accession>
<dbReference type="InterPro" id="IPR059000">
    <property type="entry name" value="ATPase_P-type_domA"/>
</dbReference>
<keyword evidence="7 9" id="KW-0472">Membrane</keyword>
<dbReference type="SUPFAM" id="SSF81665">
    <property type="entry name" value="Calcium ATPase, transmembrane domain M"/>
    <property type="match status" value="1"/>
</dbReference>
<evidence type="ECO:0000256" key="2">
    <source>
        <dbReference type="ARBA" id="ARBA00022692"/>
    </source>
</evidence>
<dbReference type="Gene3D" id="3.40.50.1000">
    <property type="entry name" value="HAD superfamily/HAD-like"/>
    <property type="match status" value="1"/>
</dbReference>
<dbReference type="Gene3D" id="2.70.150.10">
    <property type="entry name" value="Calcium-transporting ATPase, cytoplasmic transduction domain A"/>
    <property type="match status" value="1"/>
</dbReference>
<feature type="transmembrane region" description="Helical" evidence="9">
    <location>
        <begin position="788"/>
        <end position="809"/>
    </location>
</feature>
<keyword evidence="5" id="KW-0460">Magnesium</keyword>
<dbReference type="InterPro" id="IPR023298">
    <property type="entry name" value="ATPase_P-typ_TM_dom_sf"/>
</dbReference>
<dbReference type="InterPro" id="IPR036412">
    <property type="entry name" value="HAD-like_sf"/>
</dbReference>
<dbReference type="Pfam" id="PF00122">
    <property type="entry name" value="E1-E2_ATPase"/>
    <property type="match status" value="1"/>
</dbReference>
<evidence type="ECO:0000256" key="5">
    <source>
        <dbReference type="ARBA" id="ARBA00022842"/>
    </source>
</evidence>
<evidence type="ECO:0000313" key="13">
    <source>
        <dbReference type="Proteomes" id="UP001227230"/>
    </source>
</evidence>
<feature type="region of interest" description="Disordered" evidence="8">
    <location>
        <begin position="132"/>
        <end position="167"/>
    </location>
</feature>
<keyword evidence="13" id="KW-1185">Reference proteome</keyword>
<keyword evidence="4" id="KW-0106">Calcium</keyword>
<keyword evidence="2 9" id="KW-0812">Transmembrane</keyword>
<feature type="compositionally biased region" description="Low complexity" evidence="8">
    <location>
        <begin position="132"/>
        <end position="141"/>
    </location>
</feature>
<dbReference type="Gene3D" id="1.20.1110.10">
    <property type="entry name" value="Calcium-transporting ATPase, transmembrane domain"/>
    <property type="match status" value="2"/>
</dbReference>
<dbReference type="Proteomes" id="UP001227230">
    <property type="component" value="Chromosome 12"/>
</dbReference>
<dbReference type="SUPFAM" id="SSF81653">
    <property type="entry name" value="Calcium ATPase, transduction domain A"/>
    <property type="match status" value="1"/>
</dbReference>
<evidence type="ECO:0000256" key="3">
    <source>
        <dbReference type="ARBA" id="ARBA00022723"/>
    </source>
</evidence>
<sequence length="944" mass="103821">MARKSDERVDCDGDGDGESIQAGILIIPSSTGKYDRFWLRGWNVGRFIRLCRKASLLKAASQHVTRFPSAIVRLALDHSDNGVPSPTTVPLLQSEEPNGASSAGSHLAMEPHEEPSSSPVFRMRQSLLRRSASSAHQSQLAIDPKKSYTADEAPSPSATEPLLPSDSAQTHLTIDVQSDNAEDEELQKNIARIFDENDLDSLQKFGGAEKLALAFGSNLESGKNTVSGESIVTYKKQVLVKDFPGFFVRACNSYTIFLLIISACFSLVFEMVEKGPKNGWRDGAAIFLAVLLIVTVDSVSSFREARKQGKNTERGIKVTVIRRGQSDTICGIVKGDLVCLEKDQTVPADGLLVSGSLEVDGRSDKHIDSNQNPFLFSGSMVVGGHGRMLVTSVGSNVVSFKEPLLEARISKPNTCAEFFSLCMASLIVLVLFLRFLHRKHDYDDGGSSQIKGEITVQGVLKNFERMLLKPRGTISILTSFLAAAVIGIQHGMPFVISISLAYWNEKKATDEVVPQNLSACGTMGLVTVICIDLSGGLIGVEEASEMSEDEISLRQQHQRKMEEAVTTFKMAGVDIKLVSGDDELSALIDKARELGIYSVGSTDEAVEGQYIRNLCADELKRRADQIKVMAKFLPKDKLSLVQCLKEKGHVVAFYGGSTARDALVLKEADVGISDEKSTEMAKKSSDIIIRSYESFVSLIPICMYGRWAYYNIQRFIQLQLTVMVSSLVITSVATMALRESPITLIQLIWVNLVTSILGGLMLIMEPHSQELRTFQAAGNRNAPVITKAMWVFILTQIIYQASVLLVFLFKGQSIPGINRRVRKAIIFNSFSLCQVFNYVNAMVLEGKWSDGVKQKGCLLIAVGTAVAVQVLVAEIWARLNWLQWAFCFLISVVSLSLGLAMKALSPFMTKWSFSSISSHLRHSGFMPSRHDFCLIVFSSLFFLF</sequence>